<proteinExistence type="predicted"/>
<gene>
    <name evidence="1" type="ORF">KHA97_10530</name>
</gene>
<organism evidence="1 2">
    <name type="scientific">Lederbergia citri</name>
    <dbReference type="NCBI Taxonomy" id="2833580"/>
    <lineage>
        <taxon>Bacteria</taxon>
        <taxon>Bacillati</taxon>
        <taxon>Bacillota</taxon>
        <taxon>Bacilli</taxon>
        <taxon>Bacillales</taxon>
        <taxon>Bacillaceae</taxon>
        <taxon>Lederbergia</taxon>
    </lineage>
</organism>
<dbReference type="SUPFAM" id="SSF53756">
    <property type="entry name" value="UDP-Glycosyltransferase/glycogen phosphorylase"/>
    <property type="match status" value="1"/>
</dbReference>
<name>A0A942TFC7_9BACI</name>
<dbReference type="InterPro" id="IPR043148">
    <property type="entry name" value="TagF_C"/>
</dbReference>
<accession>A0A942TFC7</accession>
<dbReference type="EMBL" id="JAGYPG010000002">
    <property type="protein sequence ID" value="MBS4195492.1"/>
    <property type="molecule type" value="Genomic_DNA"/>
</dbReference>
<dbReference type="InterPro" id="IPR007554">
    <property type="entry name" value="Glycerophosphate_synth"/>
</dbReference>
<keyword evidence="2" id="KW-1185">Reference proteome</keyword>
<evidence type="ECO:0000313" key="1">
    <source>
        <dbReference type="EMBL" id="MBS4195492.1"/>
    </source>
</evidence>
<dbReference type="Pfam" id="PF04464">
    <property type="entry name" value="Glyphos_transf"/>
    <property type="match status" value="1"/>
</dbReference>
<dbReference type="RefSeq" id="WP_213124707.1">
    <property type="nucleotide sequence ID" value="NZ_JAGYPG010000002.1"/>
</dbReference>
<comment type="caution">
    <text evidence="1">The sequence shown here is derived from an EMBL/GenBank/DDBJ whole genome shotgun (WGS) entry which is preliminary data.</text>
</comment>
<dbReference type="AlphaFoldDB" id="A0A942TFC7"/>
<evidence type="ECO:0000313" key="2">
    <source>
        <dbReference type="Proteomes" id="UP000681414"/>
    </source>
</evidence>
<dbReference type="Gene3D" id="3.40.50.12580">
    <property type="match status" value="1"/>
</dbReference>
<sequence length="456" mass="53179">MIKIGLYCSTIFHYFIYENIVKYLPNNYIFISPMFNTLDNIIELKAFIEKKGYDLIEEDKILIEEVSIDVIISPYWKPTFEIYPTNIKMVRLMYGYAKDDWNYAEWNENYDLIFSYGNYSQQKLKRFHNSIPVGNPRIVEIEGKSEIGLIQDINGQLLSEFINSEKQTILYAPTWGEFSSFSKIVPYLTELSKHYNIILKAHHLLSIKEWSHLHYLIDNYTIFCCNESVDIFSLIPNSDLLISDYSGAIFDGILCGLPTVLVNGKARYQEEKLTHLECEMRKYLKVLQTNSFSFLLNDINDVINNFDYKIKIRNIQNELYVNLDSPLKILNQIQQLLVSLHHSSKKKIERNKRAILLRLLESCDKDIVICGCGEYGLGVLSFCEMNGKKVGFFIDNFKKESSLIQVPIININDFLPLPFTKKEQFFYLIATKGGANQFEKILIDNGLREDSHFYIL</sequence>
<reference evidence="1 2" key="1">
    <citation type="submission" date="2021-05" db="EMBL/GenBank/DDBJ databases">
        <title>Novel Bacillus species.</title>
        <authorList>
            <person name="Liu G."/>
        </authorList>
    </citation>
    <scope>NUCLEOTIDE SEQUENCE [LARGE SCALE GENOMIC DNA]</scope>
    <source>
        <strain evidence="2">FJAT-49780</strain>
    </source>
</reference>
<dbReference type="Proteomes" id="UP000681414">
    <property type="component" value="Unassembled WGS sequence"/>
</dbReference>
<dbReference type="GO" id="GO:0047355">
    <property type="term" value="F:CDP-glycerol glycerophosphotransferase activity"/>
    <property type="evidence" value="ECO:0007669"/>
    <property type="project" value="InterPro"/>
</dbReference>
<dbReference type="GO" id="GO:0016020">
    <property type="term" value="C:membrane"/>
    <property type="evidence" value="ECO:0007669"/>
    <property type="project" value="InterPro"/>
</dbReference>
<protein>
    <submittedName>
        <fullName evidence="1">CDP-glycerol glycerophosphotransferase family protein</fullName>
    </submittedName>
</protein>